<protein>
    <recommendedName>
        <fullName evidence="1">Chitin-binding type-2 domain-containing protein</fullName>
    </recommendedName>
</protein>
<comment type="caution">
    <text evidence="2">The sequence shown here is derived from an EMBL/GenBank/DDBJ whole genome shotgun (WGS) entry which is preliminary data.</text>
</comment>
<dbReference type="Proteomes" id="UP001487740">
    <property type="component" value="Unassembled WGS sequence"/>
</dbReference>
<reference evidence="2 3" key="1">
    <citation type="submission" date="2023-03" db="EMBL/GenBank/DDBJ databases">
        <title>High-quality genome of Scylla paramamosain provides insights in environmental adaptation.</title>
        <authorList>
            <person name="Zhang L."/>
        </authorList>
    </citation>
    <scope>NUCLEOTIDE SEQUENCE [LARGE SCALE GENOMIC DNA]</scope>
    <source>
        <strain evidence="2">LZ_2023a</strain>
        <tissue evidence="2">Muscle</tissue>
    </source>
</reference>
<proteinExistence type="predicted"/>
<dbReference type="Gene3D" id="2.170.140.10">
    <property type="entry name" value="Chitin binding domain"/>
    <property type="match status" value="1"/>
</dbReference>
<evidence type="ECO:0000313" key="3">
    <source>
        <dbReference type="Proteomes" id="UP001487740"/>
    </source>
</evidence>
<dbReference type="Pfam" id="PF10545">
    <property type="entry name" value="MADF_DNA_bdg"/>
    <property type="match status" value="1"/>
</dbReference>
<dbReference type="InterPro" id="IPR002557">
    <property type="entry name" value="Chitin-bd_dom"/>
</dbReference>
<dbReference type="InterPro" id="IPR036508">
    <property type="entry name" value="Chitin-bd_dom_sf"/>
</dbReference>
<dbReference type="GO" id="GO:0005576">
    <property type="term" value="C:extracellular region"/>
    <property type="evidence" value="ECO:0007669"/>
    <property type="project" value="InterPro"/>
</dbReference>
<evidence type="ECO:0000313" key="2">
    <source>
        <dbReference type="EMBL" id="KAK8406328.1"/>
    </source>
</evidence>
<organism evidence="2 3">
    <name type="scientific">Scylla paramamosain</name>
    <name type="common">Mud crab</name>
    <dbReference type="NCBI Taxonomy" id="85552"/>
    <lineage>
        <taxon>Eukaryota</taxon>
        <taxon>Metazoa</taxon>
        <taxon>Ecdysozoa</taxon>
        <taxon>Arthropoda</taxon>
        <taxon>Crustacea</taxon>
        <taxon>Multicrustacea</taxon>
        <taxon>Malacostraca</taxon>
        <taxon>Eumalacostraca</taxon>
        <taxon>Eucarida</taxon>
        <taxon>Decapoda</taxon>
        <taxon>Pleocyemata</taxon>
        <taxon>Brachyura</taxon>
        <taxon>Eubrachyura</taxon>
        <taxon>Portunoidea</taxon>
        <taxon>Portunidae</taxon>
        <taxon>Portuninae</taxon>
        <taxon>Scylla</taxon>
    </lineage>
</organism>
<dbReference type="SUPFAM" id="SSF57625">
    <property type="entry name" value="Invertebrate chitin-binding proteins"/>
    <property type="match status" value="1"/>
</dbReference>
<dbReference type="InterPro" id="IPR006578">
    <property type="entry name" value="MADF-dom"/>
</dbReference>
<evidence type="ECO:0000259" key="1">
    <source>
        <dbReference type="PROSITE" id="PS50940"/>
    </source>
</evidence>
<dbReference type="GO" id="GO:0008061">
    <property type="term" value="F:chitin binding"/>
    <property type="evidence" value="ECO:0007669"/>
    <property type="project" value="InterPro"/>
</dbReference>
<sequence>MSDEKLIELVRGYEELYDMNNKKYTGNYVEEKIWKSIGEEFKKSGSHAFLPGSPDSRYTSPRPAGDSFSLTIVCPPKGMYHYAKVSTCDQYLKCVEGKLSHHNCPEERLFKRQTDRKHLLCDYPENFNCPKSSRFSCPDGLSSLPWGKEKTLHSLTGQLP</sequence>
<dbReference type="PROSITE" id="PS50940">
    <property type="entry name" value="CHIT_BIND_II"/>
    <property type="match status" value="1"/>
</dbReference>
<accession>A0AAW0V4I4</accession>
<name>A0AAW0V4I4_SCYPA</name>
<dbReference type="EMBL" id="JARAKH010000002">
    <property type="protein sequence ID" value="KAK8406328.1"/>
    <property type="molecule type" value="Genomic_DNA"/>
</dbReference>
<keyword evidence="3" id="KW-1185">Reference proteome</keyword>
<gene>
    <name evidence="2" type="ORF">O3P69_007193</name>
</gene>
<dbReference type="SMART" id="SM00494">
    <property type="entry name" value="ChtBD2"/>
    <property type="match status" value="1"/>
</dbReference>
<dbReference type="Pfam" id="PF01607">
    <property type="entry name" value="CBM_14"/>
    <property type="match status" value="1"/>
</dbReference>
<dbReference type="AlphaFoldDB" id="A0AAW0V4I4"/>
<feature type="domain" description="Chitin-binding type-2" evidence="1">
    <location>
        <begin position="71"/>
        <end position="131"/>
    </location>
</feature>